<dbReference type="InterPro" id="IPR050138">
    <property type="entry name" value="DHOase/Allantoinase_Hydrolase"/>
</dbReference>
<evidence type="ECO:0000313" key="7">
    <source>
        <dbReference type="EMBL" id="SEW16317.1"/>
    </source>
</evidence>
<reference evidence="7 8" key="1">
    <citation type="submission" date="2016-10" db="EMBL/GenBank/DDBJ databases">
        <authorList>
            <person name="de Groot N.N."/>
        </authorList>
    </citation>
    <scope>NUCLEOTIDE SEQUENCE [LARGE SCALE GENOMIC DNA]</scope>
    <source>
        <strain evidence="7 8">TC2-24</strain>
    </source>
</reference>
<dbReference type="PANTHER" id="PTHR43668">
    <property type="entry name" value="ALLANTOINASE"/>
    <property type="match status" value="1"/>
</dbReference>
<dbReference type="GO" id="GO:0005737">
    <property type="term" value="C:cytoplasm"/>
    <property type="evidence" value="ECO:0007669"/>
    <property type="project" value="TreeGrafter"/>
</dbReference>
<evidence type="ECO:0000256" key="2">
    <source>
        <dbReference type="ARBA" id="ARBA00002368"/>
    </source>
</evidence>
<name>A0A1I0PPI0_9BACT</name>
<gene>
    <name evidence="7" type="ORF">SAMN04487850_1919</name>
</gene>
<keyword evidence="4" id="KW-0479">Metal-binding</keyword>
<dbReference type="GO" id="GO:0046872">
    <property type="term" value="F:metal ion binding"/>
    <property type="evidence" value="ECO:0007669"/>
    <property type="project" value="UniProtKB-KW"/>
</dbReference>
<dbReference type="InterPro" id="IPR002195">
    <property type="entry name" value="Dihydroorotase_CS"/>
</dbReference>
<dbReference type="GO" id="GO:0006145">
    <property type="term" value="P:purine nucleobase catabolic process"/>
    <property type="evidence" value="ECO:0007669"/>
    <property type="project" value="TreeGrafter"/>
</dbReference>
<dbReference type="CDD" id="cd01318">
    <property type="entry name" value="DHOase_IIb"/>
    <property type="match status" value="1"/>
</dbReference>
<dbReference type="PROSITE" id="PS00483">
    <property type="entry name" value="DIHYDROOROTASE_2"/>
    <property type="match status" value="1"/>
</dbReference>
<dbReference type="AlphaFoldDB" id="A0A1I0PPI0"/>
<dbReference type="InterPro" id="IPR006680">
    <property type="entry name" value="Amidohydro-rel"/>
</dbReference>
<accession>A0A1I0PPI0</accession>
<dbReference type="NCBIfam" id="NF006688">
    <property type="entry name" value="PRK09236.1"/>
    <property type="match status" value="1"/>
</dbReference>
<dbReference type="InterPro" id="IPR011059">
    <property type="entry name" value="Metal-dep_hydrolase_composite"/>
</dbReference>
<dbReference type="Pfam" id="PF01979">
    <property type="entry name" value="Amidohydro_1"/>
    <property type="match status" value="1"/>
</dbReference>
<dbReference type="Proteomes" id="UP000199373">
    <property type="component" value="Unassembled WGS sequence"/>
</dbReference>
<dbReference type="SUPFAM" id="SSF51338">
    <property type="entry name" value="Composite domain of metallo-dependent hydrolases"/>
    <property type="match status" value="1"/>
</dbReference>
<evidence type="ECO:0000313" key="8">
    <source>
        <dbReference type="Proteomes" id="UP000199373"/>
    </source>
</evidence>
<proteinExistence type="inferred from homology"/>
<sequence length="457" mass="50874">MKILIHGGTLVNEGKIFEGSLIIEDERIARVVQGHTIPEASFDDVIDASGCFVMPGVIDDHVHFREPGLTAKADIDTESRAAAAGGVTTYFDMPNTVPQTTTLEALEEKFVLAAAKSHVNYSFFFGATNDNVALFDRLDPTRIPGIKLFMGSSTGNMLVDRRDALDRIFASAALPVMTHCEDTEMINRNMALAVEKYGDDPKVTHHPEIRSEEACYESTRLAVELARKHHTRLHVAHVTTARELSLFEPWTVNSARCPQITAEATVSHLYFCDRDYVSLGTRIKCNPAVKTQRDRDALRDALSDGRIAVIGTDHAPHLLSQKEGGCVKAASGMPMIQFSLVTMLELVDQGILSLGRLVELMCHHPARLFDVQRRGFLREGYQADIVLVRPNTGWTVTKEHIQSKCGWSPMEGHMYLWRVEQTLCNGHTVYRQGQVDTDYVGQPVLFSRERGDNGVDR</sequence>
<dbReference type="Gene3D" id="2.30.40.10">
    <property type="entry name" value="Urease, subunit C, domain 1"/>
    <property type="match status" value="1"/>
</dbReference>
<dbReference type="PANTHER" id="PTHR43668:SF4">
    <property type="entry name" value="ALLANTOINASE"/>
    <property type="match status" value="1"/>
</dbReference>
<feature type="domain" description="Amidohydrolase-related" evidence="6">
    <location>
        <begin position="52"/>
        <end position="390"/>
    </location>
</feature>
<dbReference type="EMBL" id="FOIQ01000004">
    <property type="protein sequence ID" value="SEW16317.1"/>
    <property type="molecule type" value="Genomic_DNA"/>
</dbReference>
<organism evidence="7 8">
    <name type="scientific">Prevotella aff. ruminicola Tc2-24</name>
    <dbReference type="NCBI Taxonomy" id="81582"/>
    <lineage>
        <taxon>Bacteria</taxon>
        <taxon>Pseudomonadati</taxon>
        <taxon>Bacteroidota</taxon>
        <taxon>Bacteroidia</taxon>
        <taxon>Bacteroidales</taxon>
        <taxon>Prevotellaceae</taxon>
        <taxon>Prevotella</taxon>
    </lineage>
</organism>
<evidence type="ECO:0000256" key="1">
    <source>
        <dbReference type="ARBA" id="ARBA00001947"/>
    </source>
</evidence>
<evidence type="ECO:0000256" key="5">
    <source>
        <dbReference type="ARBA" id="ARBA00022801"/>
    </source>
</evidence>
<evidence type="ECO:0000256" key="4">
    <source>
        <dbReference type="ARBA" id="ARBA00022723"/>
    </source>
</evidence>
<dbReference type="Gene3D" id="3.20.20.140">
    <property type="entry name" value="Metal-dependent hydrolases"/>
    <property type="match status" value="1"/>
</dbReference>
<keyword evidence="8" id="KW-1185">Reference proteome</keyword>
<protein>
    <submittedName>
        <fullName evidence="7">Dihydroorotase</fullName>
    </submittedName>
</protein>
<comment type="function">
    <text evidence="2">Catalyzes the reversible cyclization of carbamoyl aspartate to dihydroorotate.</text>
</comment>
<dbReference type="RefSeq" id="WP_091916165.1">
    <property type="nucleotide sequence ID" value="NZ_FOIQ01000004.1"/>
</dbReference>
<evidence type="ECO:0000259" key="6">
    <source>
        <dbReference type="Pfam" id="PF01979"/>
    </source>
</evidence>
<comment type="cofactor">
    <cofactor evidence="1">
        <name>Zn(2+)</name>
        <dbReference type="ChEBI" id="CHEBI:29105"/>
    </cofactor>
</comment>
<comment type="similarity">
    <text evidence="3">Belongs to the metallo-dependent hydrolases superfamily. DHOase family. Class I DHOase subfamily.</text>
</comment>
<dbReference type="SUPFAM" id="SSF51556">
    <property type="entry name" value="Metallo-dependent hydrolases"/>
    <property type="match status" value="1"/>
</dbReference>
<dbReference type="GO" id="GO:0004038">
    <property type="term" value="F:allantoinase activity"/>
    <property type="evidence" value="ECO:0007669"/>
    <property type="project" value="TreeGrafter"/>
</dbReference>
<dbReference type="InterPro" id="IPR032466">
    <property type="entry name" value="Metal_Hydrolase"/>
</dbReference>
<keyword evidence="5" id="KW-0378">Hydrolase</keyword>
<dbReference type="NCBIfam" id="TIGR00857">
    <property type="entry name" value="pyrC_multi"/>
    <property type="match status" value="1"/>
</dbReference>
<evidence type="ECO:0000256" key="3">
    <source>
        <dbReference type="ARBA" id="ARBA00010286"/>
    </source>
</evidence>